<keyword evidence="2" id="KW-1185">Reference proteome</keyword>
<comment type="caution">
    <text evidence="1">The sequence shown here is derived from an EMBL/GenBank/DDBJ whole genome shotgun (WGS) entry which is preliminary data.</text>
</comment>
<name>A0ABW0VL78_9ACTN</name>
<proteinExistence type="predicted"/>
<accession>A0ABW0VL78</accession>
<reference evidence="2" key="1">
    <citation type="journal article" date="2019" name="Int. J. Syst. Evol. Microbiol.">
        <title>The Global Catalogue of Microorganisms (GCM) 10K type strain sequencing project: providing services to taxonomists for standard genome sequencing and annotation.</title>
        <authorList>
            <consortium name="The Broad Institute Genomics Platform"/>
            <consortium name="The Broad Institute Genome Sequencing Center for Infectious Disease"/>
            <person name="Wu L."/>
            <person name="Ma J."/>
        </authorList>
    </citation>
    <scope>NUCLEOTIDE SEQUENCE [LARGE SCALE GENOMIC DNA]</scope>
    <source>
        <strain evidence="2">CGMCC 4.1622</strain>
    </source>
</reference>
<dbReference type="RefSeq" id="WP_346146484.1">
    <property type="nucleotide sequence ID" value="NZ_BAAAUA010000028.1"/>
</dbReference>
<dbReference type="EMBL" id="JBHSOC010000079">
    <property type="protein sequence ID" value="MFC5645734.1"/>
    <property type="molecule type" value="Genomic_DNA"/>
</dbReference>
<protein>
    <submittedName>
        <fullName evidence="1">Uncharacterized protein</fullName>
    </submittedName>
</protein>
<evidence type="ECO:0000313" key="1">
    <source>
        <dbReference type="EMBL" id="MFC5645734.1"/>
    </source>
</evidence>
<evidence type="ECO:0000313" key="2">
    <source>
        <dbReference type="Proteomes" id="UP001596066"/>
    </source>
</evidence>
<sequence length="76" mass="8221">MDLFEFPPLDLDDEEEEFGRLVATADDPLTALAEAAGRAGAVSGRWVNTGLAQDEYIDFVRAGRPARESSDAQPPI</sequence>
<gene>
    <name evidence="1" type="ORF">ACFPZF_30855</name>
</gene>
<organism evidence="1 2">
    <name type="scientific">Kitasatospora cinereorecta</name>
    <dbReference type="NCBI Taxonomy" id="285560"/>
    <lineage>
        <taxon>Bacteria</taxon>
        <taxon>Bacillati</taxon>
        <taxon>Actinomycetota</taxon>
        <taxon>Actinomycetes</taxon>
        <taxon>Kitasatosporales</taxon>
        <taxon>Streptomycetaceae</taxon>
        <taxon>Kitasatospora</taxon>
    </lineage>
</organism>
<dbReference type="Proteomes" id="UP001596066">
    <property type="component" value="Unassembled WGS sequence"/>
</dbReference>